<gene>
    <name evidence="2" type="ORF">GCM10011503_29620</name>
</gene>
<protein>
    <submittedName>
        <fullName evidence="2">Methyltransferase</fullName>
    </submittedName>
</protein>
<evidence type="ECO:0000313" key="3">
    <source>
        <dbReference type="Proteomes" id="UP000628854"/>
    </source>
</evidence>
<evidence type="ECO:0000313" key="2">
    <source>
        <dbReference type="EMBL" id="GGB78852.1"/>
    </source>
</evidence>
<reference evidence="3" key="1">
    <citation type="journal article" date="2019" name="Int. J. Syst. Evol. Microbiol.">
        <title>The Global Catalogue of Microorganisms (GCM) 10K type strain sequencing project: providing services to taxonomists for standard genome sequencing and annotation.</title>
        <authorList>
            <consortium name="The Broad Institute Genomics Platform"/>
            <consortium name="The Broad Institute Genome Sequencing Center for Infectious Disease"/>
            <person name="Wu L."/>
            <person name="Ma J."/>
        </authorList>
    </citation>
    <scope>NUCLEOTIDE SEQUENCE [LARGE SCALE GENOMIC DNA]</scope>
    <source>
        <strain evidence="3">CGMCC 1.15928</strain>
    </source>
</reference>
<comment type="caution">
    <text evidence="2">The sequence shown here is derived from an EMBL/GenBank/DDBJ whole genome shotgun (WGS) entry which is preliminary data.</text>
</comment>
<keyword evidence="2" id="KW-0489">Methyltransferase</keyword>
<dbReference type="EMBL" id="BMKF01000002">
    <property type="protein sequence ID" value="GGB78852.1"/>
    <property type="molecule type" value="Genomic_DNA"/>
</dbReference>
<sequence>MFEHCPIFWGMGLFDDAQKTAGRARYTAAQGIRSAWYGAQYAIAKRRSAGFNRPGEPAFKPTNPVDTKELRASYFRLFAKDRANIEAGLYPAPEDFRLVDLPKAVKRARHFMEDVEDVDRRRVARDGAEVRDRLDGHNRYPAYYRQNFHYQTDGWLSDESAKLYDHQVEALFTGSADAMRRAALAEIARELKGRDQREVRLMDLACGTGRFLRETMRAFPRLQASGLDLSPNYAERARMQVAPWPQVDIIEGLAEALPLEDASLDVVVSIYLFHELPEKARRDVMAEVSRVLKPGGVFIIADSLQFKDNEKLDGILEYFPEGFHEPYYKAYLGWDFAAPMQEAGFALERTEIAFLTKVNVWRKHAGGAGDGE</sequence>
<dbReference type="Pfam" id="PF13649">
    <property type="entry name" value="Methyltransf_25"/>
    <property type="match status" value="1"/>
</dbReference>
<dbReference type="Proteomes" id="UP000628854">
    <property type="component" value="Unassembled WGS sequence"/>
</dbReference>
<accession>A0ABQ1JUZ7</accession>
<dbReference type="PANTHER" id="PTHR43591:SF110">
    <property type="entry name" value="RHODANESE DOMAIN-CONTAINING PROTEIN"/>
    <property type="match status" value="1"/>
</dbReference>
<dbReference type="Gene3D" id="3.40.50.150">
    <property type="entry name" value="Vaccinia Virus protein VP39"/>
    <property type="match status" value="1"/>
</dbReference>
<feature type="domain" description="Methyltransferase" evidence="1">
    <location>
        <begin position="202"/>
        <end position="296"/>
    </location>
</feature>
<name>A0ABQ1JUZ7_9PROT</name>
<dbReference type="PANTHER" id="PTHR43591">
    <property type="entry name" value="METHYLTRANSFERASE"/>
    <property type="match status" value="1"/>
</dbReference>
<organism evidence="2 3">
    <name type="scientific">Henriciella pelagia</name>
    <dbReference type="NCBI Taxonomy" id="1977912"/>
    <lineage>
        <taxon>Bacteria</taxon>
        <taxon>Pseudomonadati</taxon>
        <taxon>Pseudomonadota</taxon>
        <taxon>Alphaproteobacteria</taxon>
        <taxon>Hyphomonadales</taxon>
        <taxon>Hyphomonadaceae</taxon>
        <taxon>Henriciella</taxon>
    </lineage>
</organism>
<dbReference type="InterPro" id="IPR029063">
    <property type="entry name" value="SAM-dependent_MTases_sf"/>
</dbReference>
<dbReference type="GO" id="GO:0008168">
    <property type="term" value="F:methyltransferase activity"/>
    <property type="evidence" value="ECO:0007669"/>
    <property type="project" value="UniProtKB-KW"/>
</dbReference>
<keyword evidence="3" id="KW-1185">Reference proteome</keyword>
<proteinExistence type="predicted"/>
<keyword evidence="2" id="KW-0808">Transferase</keyword>
<evidence type="ECO:0000259" key="1">
    <source>
        <dbReference type="Pfam" id="PF13649"/>
    </source>
</evidence>
<dbReference type="GO" id="GO:0032259">
    <property type="term" value="P:methylation"/>
    <property type="evidence" value="ECO:0007669"/>
    <property type="project" value="UniProtKB-KW"/>
</dbReference>
<dbReference type="CDD" id="cd02440">
    <property type="entry name" value="AdoMet_MTases"/>
    <property type="match status" value="1"/>
</dbReference>
<dbReference type="SUPFAM" id="SSF53335">
    <property type="entry name" value="S-adenosyl-L-methionine-dependent methyltransferases"/>
    <property type="match status" value="1"/>
</dbReference>
<dbReference type="InterPro" id="IPR041698">
    <property type="entry name" value="Methyltransf_25"/>
</dbReference>